<dbReference type="EMBL" id="VXAB01008089">
    <property type="protein sequence ID" value="NXJ10879.1"/>
    <property type="molecule type" value="Genomic_DNA"/>
</dbReference>
<dbReference type="OrthoDB" id="2123794at2759"/>
<feature type="region of interest" description="Disordered" evidence="6">
    <location>
        <begin position="377"/>
        <end position="421"/>
    </location>
</feature>
<keyword evidence="2 5" id="KW-0175">Coiled coil</keyword>
<feature type="region of interest" description="Disordered" evidence="6">
    <location>
        <begin position="325"/>
        <end position="356"/>
    </location>
</feature>
<name>A0A7K9YPH4_9GALL</name>
<feature type="region of interest" description="Disordered" evidence="6">
    <location>
        <begin position="1"/>
        <end position="31"/>
    </location>
</feature>
<dbReference type="PANTHER" id="PTHR16650:SF9">
    <property type="entry name" value="LEBERCILIN-LIKE PROTEIN"/>
    <property type="match status" value="1"/>
</dbReference>
<feature type="compositionally biased region" description="Basic and acidic residues" evidence="6">
    <location>
        <begin position="377"/>
        <end position="399"/>
    </location>
</feature>
<evidence type="ECO:0000256" key="6">
    <source>
        <dbReference type="SAM" id="MobiDB-lite"/>
    </source>
</evidence>
<organism evidence="8 9">
    <name type="scientific">Odontophorus gujanensis</name>
    <name type="common">marbled wood quail</name>
    <dbReference type="NCBI Taxonomy" id="886794"/>
    <lineage>
        <taxon>Eukaryota</taxon>
        <taxon>Metazoa</taxon>
        <taxon>Chordata</taxon>
        <taxon>Craniata</taxon>
        <taxon>Vertebrata</taxon>
        <taxon>Euteleostomi</taxon>
        <taxon>Archelosauria</taxon>
        <taxon>Archosauria</taxon>
        <taxon>Dinosauria</taxon>
        <taxon>Saurischia</taxon>
        <taxon>Theropoda</taxon>
        <taxon>Coelurosauria</taxon>
        <taxon>Aves</taxon>
        <taxon>Neognathae</taxon>
        <taxon>Galloanserae</taxon>
        <taxon>Galliformes</taxon>
        <taxon>Odontophoridae</taxon>
        <taxon>Odontophorus</taxon>
    </lineage>
</organism>
<protein>
    <recommendedName>
        <fullName evidence="3">Lebercilin-like protein</fullName>
    </recommendedName>
    <alternativeName>
        <fullName evidence="4">Leber congenital amaurosis 5-like protein</fullName>
    </alternativeName>
</protein>
<reference evidence="8 9" key="1">
    <citation type="submission" date="2019-09" db="EMBL/GenBank/DDBJ databases">
        <title>Bird 10,000 Genomes (B10K) Project - Family phase.</title>
        <authorList>
            <person name="Zhang G."/>
        </authorList>
    </citation>
    <scope>NUCLEOTIDE SEQUENCE [LARGE SCALE GENOMIC DNA]</scope>
    <source>
        <strain evidence="8">B10K-DU-001-53</strain>
        <tissue evidence="8">Muscle</tissue>
    </source>
</reference>
<evidence type="ECO:0000256" key="5">
    <source>
        <dbReference type="SAM" id="Coils"/>
    </source>
</evidence>
<dbReference type="Pfam" id="PF15619">
    <property type="entry name" value="Lebercilin"/>
    <property type="match status" value="1"/>
</dbReference>
<evidence type="ECO:0000259" key="7">
    <source>
        <dbReference type="Pfam" id="PF15619"/>
    </source>
</evidence>
<feature type="compositionally biased region" description="Basic residues" evidence="6">
    <location>
        <begin position="1"/>
        <end position="12"/>
    </location>
</feature>
<keyword evidence="9" id="KW-1185">Reference proteome</keyword>
<feature type="coiled-coil region" evidence="5">
    <location>
        <begin position="129"/>
        <end position="199"/>
    </location>
</feature>
<accession>A0A7K9YPH4</accession>
<feature type="non-terminal residue" evidence="8">
    <location>
        <position position="553"/>
    </location>
</feature>
<feature type="compositionally biased region" description="Basic and acidic residues" evidence="6">
    <location>
        <begin position="325"/>
        <end position="335"/>
    </location>
</feature>
<evidence type="ECO:0000256" key="3">
    <source>
        <dbReference type="ARBA" id="ARBA00041189"/>
    </source>
</evidence>
<gene>
    <name evidence="8" type="primary">Lca5l</name>
    <name evidence="8" type="ORF">ODOGUJ_R00938</name>
</gene>
<dbReference type="InterPro" id="IPR026188">
    <property type="entry name" value="Lebercilin-like"/>
</dbReference>
<feature type="non-terminal residue" evidence="8">
    <location>
        <position position="1"/>
    </location>
</feature>
<evidence type="ECO:0000313" key="9">
    <source>
        <dbReference type="Proteomes" id="UP000522663"/>
    </source>
</evidence>
<dbReference type="AlphaFoldDB" id="A0A7K9YPH4"/>
<evidence type="ECO:0000256" key="4">
    <source>
        <dbReference type="ARBA" id="ARBA00041402"/>
    </source>
</evidence>
<dbReference type="GO" id="GO:0042073">
    <property type="term" value="P:intraciliary transport"/>
    <property type="evidence" value="ECO:0007669"/>
    <property type="project" value="TreeGrafter"/>
</dbReference>
<comment type="similarity">
    <text evidence="1">Belongs to the LCA5 family.</text>
</comment>
<feature type="compositionally biased region" description="Basic and acidic residues" evidence="6">
    <location>
        <begin position="342"/>
        <end position="356"/>
    </location>
</feature>
<comment type="caution">
    <text evidence="8">The sequence shown here is derived from an EMBL/GenBank/DDBJ whole genome shotgun (WGS) entry which is preliminary data.</text>
</comment>
<feature type="compositionally biased region" description="Basic and acidic residues" evidence="6">
    <location>
        <begin position="408"/>
        <end position="417"/>
    </location>
</feature>
<dbReference type="Proteomes" id="UP000522663">
    <property type="component" value="Unassembled WGS sequence"/>
</dbReference>
<evidence type="ECO:0000313" key="8">
    <source>
        <dbReference type="EMBL" id="NXJ10879.1"/>
    </source>
</evidence>
<sequence>MQKTEKKRKKKKEQQIVSQNNKGGKKLPAKKIPHQNSSFLSLKNNMISQKKNKVAQRILSARLRKIKELKNEIFVLQHKLEASNLENQVLKRLQYRHSKAIGGYENSGSILSDLLMSHYSEVSTLRKRLRMSQEEERRASRKLRKVEAALLRAQDDLQALYKLSEDKTLAGREELCPRLSVLTEKMEVNNTRIQSLEKQLKLNNSTFSRQLANENKKAVEAGIITKNLQMEINSLHQKIKEKERQLYIKNIYTNRLLRIPKDEGDSVPHDKNLSINASVQVDKQHFRLLLLPQYQTQETEESPVLLYEEENPSEDKNQKAKAREAYTDAQCETKKQSTKKIPKPENFSRTRREYLKENKPLKEQTCLEFIKQEERKKDLLKQEPKKAEESPLKDSIEEKSQDEDAVEEKEKMSEEQLSKTVKAGSNFSAPRNKTLSKLKKEYIFSEATENLHHGLPTSGTKSIKCSLCNHRHTGQDQCKGAESKVNKLFGLYEPSFAKVISTRQKDSSTEVEGCAHTAFSERKKSLMKELFGQGGICKDNHSCSNMRGMERKL</sequence>
<feature type="domain" description="Lebercilin" evidence="7">
    <location>
        <begin position="54"/>
        <end position="246"/>
    </location>
</feature>
<proteinExistence type="inferred from homology"/>
<dbReference type="GO" id="GO:0005930">
    <property type="term" value="C:axoneme"/>
    <property type="evidence" value="ECO:0007669"/>
    <property type="project" value="TreeGrafter"/>
</dbReference>
<dbReference type="InterPro" id="IPR028933">
    <property type="entry name" value="Lebercilin_dom"/>
</dbReference>
<dbReference type="PANTHER" id="PTHR16650">
    <property type="entry name" value="C21ORF13-RELATED"/>
    <property type="match status" value="1"/>
</dbReference>
<evidence type="ECO:0000256" key="2">
    <source>
        <dbReference type="ARBA" id="ARBA00023054"/>
    </source>
</evidence>
<evidence type="ECO:0000256" key="1">
    <source>
        <dbReference type="ARBA" id="ARBA00010229"/>
    </source>
</evidence>